<evidence type="ECO:0000313" key="4">
    <source>
        <dbReference type="EMBL" id="AIS31964.1"/>
    </source>
</evidence>
<proteinExistence type="predicted"/>
<dbReference type="RefSeq" id="WP_052399980.1">
    <property type="nucleotide sequence ID" value="NZ_CP006933.1"/>
</dbReference>
<gene>
    <name evidence="4" type="ORF">BRM9_1148</name>
</gene>
<dbReference type="SUPFAM" id="SSF52172">
    <property type="entry name" value="CheY-like"/>
    <property type="match status" value="1"/>
</dbReference>
<dbReference type="PROSITE" id="PS50110">
    <property type="entry name" value="RESPONSE_REGULATORY"/>
    <property type="match status" value="1"/>
</dbReference>
<feature type="domain" description="Response regulatory" evidence="3">
    <location>
        <begin position="5"/>
        <end position="119"/>
    </location>
</feature>
<dbReference type="GeneID" id="24792305"/>
<dbReference type="STRING" id="2162.BRM9_1148"/>
<name>A0A089ZV79_METFO</name>
<evidence type="ECO:0000256" key="1">
    <source>
        <dbReference type="ARBA" id="ARBA00022553"/>
    </source>
</evidence>
<dbReference type="EMBL" id="CP006933">
    <property type="protein sequence ID" value="AIS31964.1"/>
    <property type="molecule type" value="Genomic_DNA"/>
</dbReference>
<evidence type="ECO:0000256" key="2">
    <source>
        <dbReference type="PROSITE-ProRule" id="PRU00169"/>
    </source>
</evidence>
<evidence type="ECO:0000259" key="3">
    <source>
        <dbReference type="PROSITE" id="PS50110"/>
    </source>
</evidence>
<keyword evidence="1 2" id="KW-0597">Phosphoprotein</keyword>
<dbReference type="KEGG" id="mfc:BRM9_1148"/>
<dbReference type="Gene3D" id="3.40.50.2300">
    <property type="match status" value="1"/>
</dbReference>
<dbReference type="OrthoDB" id="2830at2157"/>
<accession>A0A089ZV79</accession>
<organism evidence="4 5">
    <name type="scientific">Methanobacterium formicicum</name>
    <dbReference type="NCBI Taxonomy" id="2162"/>
    <lineage>
        <taxon>Archaea</taxon>
        <taxon>Methanobacteriati</taxon>
        <taxon>Methanobacteriota</taxon>
        <taxon>Methanomada group</taxon>
        <taxon>Methanobacteria</taxon>
        <taxon>Methanobacteriales</taxon>
        <taxon>Methanobacteriaceae</taxon>
        <taxon>Methanobacterium</taxon>
    </lineage>
</organism>
<dbReference type="InterPro" id="IPR050595">
    <property type="entry name" value="Bact_response_regulator"/>
</dbReference>
<feature type="modified residue" description="4-aspartylphosphate" evidence="2">
    <location>
        <position position="55"/>
    </location>
</feature>
<sequence>MVDFKIMVVEDNFIFALDLQSKMESWGYTVGPVISSGEDAIAESFQEKPDLIIMDIGIKGELNGVEAARKIMKLHIPLIYVTGQGDEAVITEAAKTVPFAILKKPVDYEVLQHKIRSALELKIRKEQDEGDLIG</sequence>
<dbReference type="PANTHER" id="PTHR44591">
    <property type="entry name" value="STRESS RESPONSE REGULATOR PROTEIN 1"/>
    <property type="match status" value="1"/>
</dbReference>
<protein>
    <submittedName>
        <fullName evidence="4">Response regulator domain-containing protein</fullName>
    </submittedName>
</protein>
<dbReference type="SMART" id="SM00448">
    <property type="entry name" value="REC"/>
    <property type="match status" value="1"/>
</dbReference>
<dbReference type="InterPro" id="IPR011006">
    <property type="entry name" value="CheY-like_superfamily"/>
</dbReference>
<dbReference type="InterPro" id="IPR001789">
    <property type="entry name" value="Sig_transdc_resp-reg_receiver"/>
</dbReference>
<dbReference type="Proteomes" id="UP000029661">
    <property type="component" value="Chromosome"/>
</dbReference>
<dbReference type="PANTHER" id="PTHR44591:SF3">
    <property type="entry name" value="RESPONSE REGULATORY DOMAIN-CONTAINING PROTEIN"/>
    <property type="match status" value="1"/>
</dbReference>
<evidence type="ECO:0000313" key="5">
    <source>
        <dbReference type="Proteomes" id="UP000029661"/>
    </source>
</evidence>
<dbReference type="AlphaFoldDB" id="A0A089ZV79"/>
<reference evidence="4 5" key="1">
    <citation type="submission" date="2013-12" db="EMBL/GenBank/DDBJ databases">
        <title>The complete genome sequence of Methanobacterium sp. BRM9.</title>
        <authorList>
            <consortium name="Pastoral Greenhouse Gas Research Consortium"/>
            <person name="Kelly W.J."/>
            <person name="Leahy S.C."/>
            <person name="Perry R."/>
            <person name="Li D."/>
            <person name="Altermann E."/>
            <person name="Lambie S.C."/>
            <person name="Attwood G.T."/>
        </authorList>
    </citation>
    <scope>NUCLEOTIDE SEQUENCE [LARGE SCALE GENOMIC DNA]</scope>
    <source>
        <strain evidence="4 5">BRM9</strain>
    </source>
</reference>
<dbReference type="GO" id="GO:0000160">
    <property type="term" value="P:phosphorelay signal transduction system"/>
    <property type="evidence" value="ECO:0007669"/>
    <property type="project" value="InterPro"/>
</dbReference>
<dbReference type="Pfam" id="PF00072">
    <property type="entry name" value="Response_reg"/>
    <property type="match status" value="1"/>
</dbReference>